<organism evidence="2 3">
    <name type="scientific">Sitophilus oryzae</name>
    <name type="common">Rice weevil</name>
    <name type="synonym">Curculio oryzae</name>
    <dbReference type="NCBI Taxonomy" id="7048"/>
    <lineage>
        <taxon>Eukaryota</taxon>
        <taxon>Metazoa</taxon>
        <taxon>Ecdysozoa</taxon>
        <taxon>Arthropoda</taxon>
        <taxon>Hexapoda</taxon>
        <taxon>Insecta</taxon>
        <taxon>Pterygota</taxon>
        <taxon>Neoptera</taxon>
        <taxon>Endopterygota</taxon>
        <taxon>Coleoptera</taxon>
        <taxon>Polyphaga</taxon>
        <taxon>Cucujiformia</taxon>
        <taxon>Curculionidae</taxon>
        <taxon>Dryophthorinae</taxon>
        <taxon>Sitophilus</taxon>
    </lineage>
</organism>
<gene>
    <name evidence="3" type="primary">LOC115888122</name>
</gene>
<dbReference type="GO" id="GO:0006281">
    <property type="term" value="P:DNA repair"/>
    <property type="evidence" value="ECO:0007669"/>
    <property type="project" value="InterPro"/>
</dbReference>
<evidence type="ECO:0000313" key="2">
    <source>
        <dbReference type="Proteomes" id="UP000504635"/>
    </source>
</evidence>
<dbReference type="InterPro" id="IPR005135">
    <property type="entry name" value="Endo/exonuclease/phosphatase"/>
</dbReference>
<sequence length="159" mass="18397">MSFATWNVQGIRLKKDIIAAEMQKQNMYLIALTETKKKGQGTENVGEYIHLYTGVAKEKRAARGVSVLIKKSWKNKIKNWEAVNENILTINIILYGYNITIIAAYAPSEEERYSVKQDFFDKLDQLLEDFGRYREVILLGDFNGRTGRKNSRTLWRGNN</sequence>
<dbReference type="KEGG" id="soy:115888122"/>
<dbReference type="PANTHER" id="PTHR43250">
    <property type="entry name" value="EXODEOXYRIBONUCLEASE III"/>
    <property type="match status" value="1"/>
</dbReference>
<dbReference type="InterPro" id="IPR036691">
    <property type="entry name" value="Endo/exonu/phosph_ase_sf"/>
</dbReference>
<proteinExistence type="predicted"/>
<dbReference type="GeneID" id="115888122"/>
<dbReference type="SUPFAM" id="SSF56219">
    <property type="entry name" value="DNase I-like"/>
    <property type="match status" value="1"/>
</dbReference>
<accession>A0A6J2YJJ3</accession>
<reference evidence="3" key="1">
    <citation type="submission" date="2025-08" db="UniProtKB">
        <authorList>
            <consortium name="RefSeq"/>
        </authorList>
    </citation>
    <scope>IDENTIFICATION</scope>
    <source>
        <tissue evidence="3">Gonads</tissue>
    </source>
</reference>
<dbReference type="RefSeq" id="XP_030763567.1">
    <property type="nucleotide sequence ID" value="XM_030907707.1"/>
</dbReference>
<dbReference type="PANTHER" id="PTHR43250:SF2">
    <property type="entry name" value="EXODEOXYRIBONUCLEASE III"/>
    <property type="match status" value="1"/>
</dbReference>
<dbReference type="Gene3D" id="3.60.10.10">
    <property type="entry name" value="Endonuclease/exonuclease/phosphatase"/>
    <property type="match status" value="1"/>
</dbReference>
<name>A0A6J2YJJ3_SITOR</name>
<evidence type="ECO:0000259" key="1">
    <source>
        <dbReference type="Pfam" id="PF03372"/>
    </source>
</evidence>
<dbReference type="Proteomes" id="UP000504635">
    <property type="component" value="Unplaced"/>
</dbReference>
<dbReference type="AlphaFoldDB" id="A0A6J2YJJ3"/>
<dbReference type="Pfam" id="PF03372">
    <property type="entry name" value="Exo_endo_phos"/>
    <property type="match status" value="1"/>
</dbReference>
<feature type="domain" description="Endonuclease/exonuclease/phosphatase" evidence="1">
    <location>
        <begin position="4"/>
        <end position="144"/>
    </location>
</feature>
<dbReference type="GO" id="GO:0008311">
    <property type="term" value="F:double-stranded DNA 3'-5' DNA exonuclease activity"/>
    <property type="evidence" value="ECO:0007669"/>
    <property type="project" value="InterPro"/>
</dbReference>
<keyword evidence="2" id="KW-1185">Reference proteome</keyword>
<protein>
    <submittedName>
        <fullName evidence="3">Craniofacial development protein 2-like</fullName>
    </submittedName>
</protein>
<dbReference type="InParanoid" id="A0A6J2YJJ3"/>
<dbReference type="InterPro" id="IPR037493">
    <property type="entry name" value="ExoIII-like"/>
</dbReference>
<dbReference type="OrthoDB" id="410542at2759"/>
<evidence type="ECO:0000313" key="3">
    <source>
        <dbReference type="RefSeq" id="XP_030763567.1"/>
    </source>
</evidence>